<feature type="region of interest" description="Disordered" evidence="1">
    <location>
        <begin position="117"/>
        <end position="137"/>
    </location>
</feature>
<evidence type="ECO:0000259" key="2">
    <source>
        <dbReference type="Pfam" id="PF11296"/>
    </source>
</evidence>
<dbReference type="PATRIC" id="fig|1125717.3.peg.1357"/>
<accession>J1H8H9</accession>
<dbReference type="OrthoDB" id="3398606at2"/>
<organism evidence="4 5">
    <name type="scientific">Schaalia georgiae F0490</name>
    <dbReference type="NCBI Taxonomy" id="1125717"/>
    <lineage>
        <taxon>Bacteria</taxon>
        <taxon>Bacillati</taxon>
        <taxon>Actinomycetota</taxon>
        <taxon>Actinomycetes</taxon>
        <taxon>Actinomycetales</taxon>
        <taxon>Actinomycetaceae</taxon>
        <taxon>Schaalia</taxon>
    </lineage>
</organism>
<evidence type="ECO:0000259" key="3">
    <source>
        <dbReference type="Pfam" id="PF22845"/>
    </source>
</evidence>
<name>J1H8H9_9ACTO</name>
<protein>
    <submittedName>
        <fullName evidence="4">PF11296 family protein</fullName>
    </submittedName>
</protein>
<evidence type="ECO:0000313" key="5">
    <source>
        <dbReference type="Proteomes" id="UP000004578"/>
    </source>
</evidence>
<gene>
    <name evidence="4" type="ORF">HMPREF1317_2036</name>
</gene>
<comment type="caution">
    <text evidence="4">The sequence shown here is derived from an EMBL/GenBank/DDBJ whole genome shotgun (WGS) entry which is preliminary data.</text>
</comment>
<dbReference type="Proteomes" id="UP000004578">
    <property type="component" value="Unassembled WGS sequence"/>
</dbReference>
<dbReference type="EMBL" id="AKFS01000223">
    <property type="protein sequence ID" value="EJF41935.1"/>
    <property type="molecule type" value="Genomic_DNA"/>
</dbReference>
<dbReference type="AlphaFoldDB" id="J1H8H9"/>
<dbReference type="InterPro" id="IPR053883">
    <property type="entry name" value="DUF3097_N"/>
</dbReference>
<evidence type="ECO:0000256" key="1">
    <source>
        <dbReference type="SAM" id="MobiDB-lite"/>
    </source>
</evidence>
<keyword evidence="5" id="KW-1185">Reference proteome</keyword>
<feature type="domain" description="DUF3097" evidence="2">
    <location>
        <begin position="145"/>
        <end position="309"/>
    </location>
</feature>
<reference evidence="4 5" key="1">
    <citation type="submission" date="2012-05" db="EMBL/GenBank/DDBJ databases">
        <authorList>
            <person name="Harkins D.M."/>
            <person name="Madupu R."/>
            <person name="Durkin A.S."/>
            <person name="Torralba M."/>
            <person name="Methe B."/>
            <person name="Sutton G.G."/>
            <person name="Nelson K.E."/>
        </authorList>
    </citation>
    <scope>NUCLEOTIDE SEQUENCE [LARGE SCALE GENOMIC DNA]</scope>
    <source>
        <strain evidence="4 5">F0490</strain>
    </source>
</reference>
<feature type="region of interest" description="Disordered" evidence="1">
    <location>
        <begin position="1"/>
        <end position="30"/>
    </location>
</feature>
<dbReference type="Pfam" id="PF11296">
    <property type="entry name" value="DUF3097_C"/>
    <property type="match status" value="1"/>
</dbReference>
<sequence length="314" mass="33868">MAFTPIDPYGADVLAHDPHRDAPGAPNPRSRKVHVEVGMVLEDVGSGWVGAVTRVEKSGGVHLVELEDRRGRRRSFPLGGGFWLEGEPIIALAPLPPSAHGPSRAAGAAAEAGFRAGLTTPGGRRVTNSGSIAAPKSAPRVAKASRIWVEGKHDAELVQHVWGDDLAEAGIVVQLLDGADNLEEVLEEFGPTDTARAGILLDHMVAGSKETRIARAVQERWGESVLVLGHPFVDIWQAVKPGRVGLEAWPQIPRGTDIKHGTLEYLGWPHATRADIAAGWRRILSTVRNYRDLEPALLGRVEELIDFVTVPWAH</sequence>
<evidence type="ECO:0000313" key="4">
    <source>
        <dbReference type="EMBL" id="EJF41935.1"/>
    </source>
</evidence>
<feature type="domain" description="DUF3097" evidence="3">
    <location>
        <begin position="32"/>
        <end position="93"/>
    </location>
</feature>
<proteinExistence type="predicted"/>
<dbReference type="Pfam" id="PF22845">
    <property type="entry name" value="DUF3097_N"/>
    <property type="match status" value="1"/>
</dbReference>
<dbReference type="InterPro" id="IPR021447">
    <property type="entry name" value="DUF3097_C"/>
</dbReference>